<dbReference type="SMART" id="SM00287">
    <property type="entry name" value="SH3b"/>
    <property type="match status" value="1"/>
</dbReference>
<dbReference type="InterPro" id="IPR003646">
    <property type="entry name" value="SH3-like_bac-type"/>
</dbReference>
<accession>A0A1H5ZIA5</accession>
<feature type="domain" description="SH3b" evidence="2">
    <location>
        <begin position="27"/>
        <end position="89"/>
    </location>
</feature>
<reference evidence="4" key="1">
    <citation type="submission" date="2016-10" db="EMBL/GenBank/DDBJ databases">
        <authorList>
            <person name="Varghese N."/>
            <person name="Submissions S."/>
        </authorList>
    </citation>
    <scope>NUCLEOTIDE SEQUENCE [LARGE SCALE GENOMIC DNA]</scope>
    <source>
        <strain evidence="4">DSM 17298</strain>
    </source>
</reference>
<dbReference type="STRING" id="1120964.GCA_001313265_07941"/>
<dbReference type="OrthoDB" id="711462at2"/>
<protein>
    <recommendedName>
        <fullName evidence="2">SH3b domain-containing protein</fullName>
    </recommendedName>
</protein>
<dbReference type="EMBL" id="FNVR01000027">
    <property type="protein sequence ID" value="SEG35850.1"/>
    <property type="molecule type" value="Genomic_DNA"/>
</dbReference>
<evidence type="ECO:0000259" key="2">
    <source>
        <dbReference type="PROSITE" id="PS51781"/>
    </source>
</evidence>
<dbReference type="AlphaFoldDB" id="A0A1H5ZIA5"/>
<feature type="chain" id="PRO_5009291568" description="SH3b domain-containing protein" evidence="1">
    <location>
        <begin position="19"/>
        <end position="212"/>
    </location>
</feature>
<dbReference type="Proteomes" id="UP000236736">
    <property type="component" value="Unassembled WGS sequence"/>
</dbReference>
<keyword evidence="1" id="KW-0732">Signal</keyword>
<feature type="signal peptide" evidence="1">
    <location>
        <begin position="1"/>
        <end position="18"/>
    </location>
</feature>
<sequence length="212" mass="24405">MKHLIFTLLVFSALQLQAQEISKENLPDSVTINFNDAPIRSTPDNLSGAIFRVKYGTKAPLLDIVNDHLKVRINNQIGYVSQAFVDKTPPLKEYFDQYKAYKSEQQRLSRVREEEIRDSTYQENLKLQDAKLKATREARKSEMIKKYGPTNGDKILRGVIWIGMTEAMLLDSWGSPDEINRTVTANLVSKQYVYPNYQYVYVENGKVTAFQD</sequence>
<dbReference type="PROSITE" id="PS51781">
    <property type="entry name" value="SH3B"/>
    <property type="match status" value="1"/>
</dbReference>
<organism evidence="3 4">
    <name type="scientific">Algoriphagus boritolerans DSM 17298 = JCM 18970</name>
    <dbReference type="NCBI Taxonomy" id="1120964"/>
    <lineage>
        <taxon>Bacteria</taxon>
        <taxon>Pseudomonadati</taxon>
        <taxon>Bacteroidota</taxon>
        <taxon>Cytophagia</taxon>
        <taxon>Cytophagales</taxon>
        <taxon>Cyclobacteriaceae</taxon>
        <taxon>Algoriphagus</taxon>
    </lineage>
</organism>
<proteinExistence type="predicted"/>
<evidence type="ECO:0000313" key="3">
    <source>
        <dbReference type="EMBL" id="SEG35850.1"/>
    </source>
</evidence>
<dbReference type="RefSeq" id="WP_103926121.1">
    <property type="nucleotide sequence ID" value="NZ_FNVR01000027.1"/>
</dbReference>
<gene>
    <name evidence="3" type="ORF">SAMN03080598_03526</name>
</gene>
<evidence type="ECO:0000256" key="1">
    <source>
        <dbReference type="SAM" id="SignalP"/>
    </source>
</evidence>
<name>A0A1H5ZIA5_9BACT</name>
<dbReference type="Gene3D" id="2.30.30.40">
    <property type="entry name" value="SH3 Domains"/>
    <property type="match status" value="1"/>
</dbReference>
<keyword evidence="4" id="KW-1185">Reference proteome</keyword>
<evidence type="ECO:0000313" key="4">
    <source>
        <dbReference type="Proteomes" id="UP000236736"/>
    </source>
</evidence>